<keyword evidence="1" id="KW-0812">Transmembrane</keyword>
<keyword evidence="3" id="KW-1185">Reference proteome</keyword>
<name>A0A1Y2PDT8_9FLAO</name>
<sequence length="189" mass="21616">MKKVLSILKLFCTLLVISVGFKFLEKLFEMIHYAVYGGKRPEVFKVVIPEDWNVGVYYFLTIMSLLVIAYLIYLIVVFRKVIFNFSKDKVFTRENSERLNSVGKGLIVYGILFLVFSVFLNMAYVFQLNESINPMGYDLAKSKSYNLGAALGRSVRGNLAVFVVALFIQFISFIVVKGNELQEENDLTI</sequence>
<dbReference type="EMBL" id="LAPZ01000002">
    <property type="protein sequence ID" value="OSY88656.1"/>
    <property type="molecule type" value="Genomic_DNA"/>
</dbReference>
<dbReference type="Pfam" id="PF11188">
    <property type="entry name" value="DUF2975"/>
    <property type="match status" value="1"/>
</dbReference>
<evidence type="ECO:0000313" key="2">
    <source>
        <dbReference type="EMBL" id="OSY88656.1"/>
    </source>
</evidence>
<reference evidence="2 3" key="1">
    <citation type="submission" date="2015-03" db="EMBL/GenBank/DDBJ databases">
        <title>Genome sequence of Tenacibaculum sp. S2-2, isolated from intestinal microbiota of sea cucumber, Apostichopus japonicas.</title>
        <authorList>
            <person name="Shao Z."/>
            <person name="Wang L."/>
            <person name="Li X."/>
        </authorList>
    </citation>
    <scope>NUCLEOTIDE SEQUENCE [LARGE SCALE GENOMIC DNA]</scope>
    <source>
        <strain evidence="2 3">S2-2</strain>
    </source>
</reference>
<dbReference type="RefSeq" id="WP_086029457.1">
    <property type="nucleotide sequence ID" value="NZ_LAPZ01000002.1"/>
</dbReference>
<feature type="transmembrane region" description="Helical" evidence="1">
    <location>
        <begin position="56"/>
        <end position="78"/>
    </location>
</feature>
<evidence type="ECO:0000256" key="1">
    <source>
        <dbReference type="SAM" id="Phobius"/>
    </source>
</evidence>
<comment type="caution">
    <text evidence="2">The sequence shown here is derived from an EMBL/GenBank/DDBJ whole genome shotgun (WGS) entry which is preliminary data.</text>
</comment>
<evidence type="ECO:0008006" key="4">
    <source>
        <dbReference type="Google" id="ProtNLM"/>
    </source>
</evidence>
<keyword evidence="1" id="KW-1133">Transmembrane helix</keyword>
<dbReference type="OrthoDB" id="1189314at2"/>
<evidence type="ECO:0000313" key="3">
    <source>
        <dbReference type="Proteomes" id="UP000194221"/>
    </source>
</evidence>
<feature type="transmembrane region" description="Helical" evidence="1">
    <location>
        <begin position="106"/>
        <end position="126"/>
    </location>
</feature>
<dbReference type="AlphaFoldDB" id="A0A1Y2PDT8"/>
<dbReference type="Proteomes" id="UP000194221">
    <property type="component" value="Unassembled WGS sequence"/>
</dbReference>
<protein>
    <recommendedName>
        <fullName evidence="4">DUF2975 domain-containing protein</fullName>
    </recommendedName>
</protein>
<dbReference type="InParanoid" id="A0A1Y2PDT8"/>
<organism evidence="2 3">
    <name type="scientific">Tenacibaculum holothuriorum</name>
    <dbReference type="NCBI Taxonomy" id="1635173"/>
    <lineage>
        <taxon>Bacteria</taxon>
        <taxon>Pseudomonadati</taxon>
        <taxon>Bacteroidota</taxon>
        <taxon>Flavobacteriia</taxon>
        <taxon>Flavobacteriales</taxon>
        <taxon>Flavobacteriaceae</taxon>
        <taxon>Tenacibaculum</taxon>
    </lineage>
</organism>
<proteinExistence type="predicted"/>
<dbReference type="InterPro" id="IPR021354">
    <property type="entry name" value="DUF2975"/>
</dbReference>
<gene>
    <name evidence="2" type="ORF">WH52_02965</name>
</gene>
<feature type="transmembrane region" description="Helical" evidence="1">
    <location>
        <begin position="159"/>
        <end position="176"/>
    </location>
</feature>
<keyword evidence="1" id="KW-0472">Membrane</keyword>
<accession>A0A1Y2PDT8</accession>
<dbReference type="STRING" id="1635173.WH52_02965"/>